<dbReference type="AlphaFoldDB" id="A0AAD5BQ82"/>
<feature type="region of interest" description="Disordered" evidence="1">
    <location>
        <begin position="565"/>
        <end position="608"/>
    </location>
</feature>
<dbReference type="InterPro" id="IPR032817">
    <property type="entry name" value="Mon2_C"/>
</dbReference>
<dbReference type="Gene3D" id="1.25.10.10">
    <property type="entry name" value="Leucine-rich Repeat Variant"/>
    <property type="match status" value="1"/>
</dbReference>
<protein>
    <recommendedName>
        <fullName evidence="2">Mon2 C-terminal domain-containing protein</fullName>
    </recommendedName>
</protein>
<dbReference type="EMBL" id="JAMZMK010011361">
    <property type="protein sequence ID" value="KAI7727492.1"/>
    <property type="molecule type" value="Genomic_DNA"/>
</dbReference>
<dbReference type="InterPro" id="IPR016024">
    <property type="entry name" value="ARM-type_fold"/>
</dbReference>
<proteinExistence type="predicted"/>
<accession>A0AAD5BQ82</accession>
<reference evidence="3" key="1">
    <citation type="submission" date="2022-06" db="EMBL/GenBank/DDBJ databases">
        <title>Uncovering the hologenomic basis of an extraordinary plant invasion.</title>
        <authorList>
            <person name="Bieker V.C."/>
            <person name="Martin M.D."/>
            <person name="Gilbert T."/>
            <person name="Hodgins K."/>
            <person name="Battlay P."/>
            <person name="Petersen B."/>
            <person name="Wilson J."/>
        </authorList>
    </citation>
    <scope>NUCLEOTIDE SEQUENCE</scope>
    <source>
        <strain evidence="3">AA19_3_7</strain>
        <tissue evidence="3">Leaf</tissue>
    </source>
</reference>
<dbReference type="PANTHER" id="PTHR34199">
    <property type="entry name" value="NUMOD3 MOTIF FAMILY PROTEIN, EXPRESSED"/>
    <property type="match status" value="1"/>
</dbReference>
<sequence length="915" mass="101000">VLETLAALDRALNSPHATTQEVSAAASKLTREPSGQYSDFSILSSLNSQLFESSGLMNISAVKSLLSALRQLSYQSMAGTLSGISQTSSQKTGSISFAVERMISILVNNLHRIQPLWDEVVGHFIELANSPNHHLRAMALNALDKSISAVLGSDQFEENALSRHHGIKTEMKALEISVIAPLHVLYDSCPNSDVNAGSLKILLHVLERHGDKLCYSWPNILDMLRSVAGSSEKDIVTLGFQGLLEGPIDDNGKATSEHMNVEKIEQTGNSVKKVNQQDSLITVAEHDKLLFSVFSLLQNLGADERPEVRNSAVRTLFQTLGSHGQKLSKSMWEDCLWNYVFATLDRASHMAATSSKDEWHGKELGVRGGKTVHMLIHHSRNTAQKQWDETLVLVFGGIARILRTFFPLLRSWESLLQSVKNSIANGSKEVALAAVGCLQSTGNLPMPYLKSVLDVYDTVLRNPTACGDMATNKVKQEIIHGLGEVYVHAQGMFDKSMYAQLLSVIDSAIREAKTTQNNFEAEFGHVPPVQRVVLEVIPQLRPPHHLPSLWAVFFQKLLRYLPNSDSSEQNGDDAKPVESKGYAFDSNGTTTSDQVEVESSSSSSDSRKASAMTITSDLFAEKLVPVLVDMFLQAPVTEKFIIFPYIIQGLGRCMITRRENPDGGLWGLAVKSFNQLLVDDINNLANGSRLDVSNSNKPARIRLWKEVADVYEIFLVGYCGRALPSSSLAAISKEDDESLEMELLDVLGDKILLSDIDASPDILERLIITLDRCASRTCSLPVETVELVPPHCSRFSLTCLHNYNNESNNWNPTRSQELGERSFPPARISEIAFVLQEMARVVLHLETASVLPLHPFLKGGGQLEENSGQRAHLFVLFLPLCELVKSRNSRVRDLVHTLLKLVSTELGVHNICLTN</sequence>
<dbReference type="InterPro" id="IPR011989">
    <property type="entry name" value="ARM-like"/>
</dbReference>
<keyword evidence="4" id="KW-1185">Reference proteome</keyword>
<organism evidence="3 4">
    <name type="scientific">Ambrosia artemisiifolia</name>
    <name type="common">Common ragweed</name>
    <dbReference type="NCBI Taxonomy" id="4212"/>
    <lineage>
        <taxon>Eukaryota</taxon>
        <taxon>Viridiplantae</taxon>
        <taxon>Streptophyta</taxon>
        <taxon>Embryophyta</taxon>
        <taxon>Tracheophyta</taxon>
        <taxon>Spermatophyta</taxon>
        <taxon>Magnoliopsida</taxon>
        <taxon>eudicotyledons</taxon>
        <taxon>Gunneridae</taxon>
        <taxon>Pentapetalae</taxon>
        <taxon>asterids</taxon>
        <taxon>campanulids</taxon>
        <taxon>Asterales</taxon>
        <taxon>Asteraceae</taxon>
        <taxon>Asteroideae</taxon>
        <taxon>Heliantheae alliance</taxon>
        <taxon>Heliantheae</taxon>
        <taxon>Ambrosia</taxon>
    </lineage>
</organism>
<evidence type="ECO:0000256" key="1">
    <source>
        <dbReference type="SAM" id="MobiDB-lite"/>
    </source>
</evidence>
<dbReference type="SUPFAM" id="SSF48371">
    <property type="entry name" value="ARM repeat"/>
    <property type="match status" value="1"/>
</dbReference>
<feature type="compositionally biased region" description="Low complexity" evidence="1">
    <location>
        <begin position="592"/>
        <end position="604"/>
    </location>
</feature>
<gene>
    <name evidence="3" type="ORF">M8C21_019021</name>
</gene>
<evidence type="ECO:0000313" key="3">
    <source>
        <dbReference type="EMBL" id="KAI7727492.1"/>
    </source>
</evidence>
<comment type="caution">
    <text evidence="3">The sequence shown here is derived from an EMBL/GenBank/DDBJ whole genome shotgun (WGS) entry which is preliminary data.</text>
</comment>
<evidence type="ECO:0000313" key="4">
    <source>
        <dbReference type="Proteomes" id="UP001206925"/>
    </source>
</evidence>
<feature type="non-terminal residue" evidence="3">
    <location>
        <position position="1"/>
    </location>
</feature>
<feature type="domain" description="Mon2 C-terminal" evidence="2">
    <location>
        <begin position="276"/>
        <end position="440"/>
    </location>
</feature>
<dbReference type="PANTHER" id="PTHR34199:SF4">
    <property type="entry name" value="ARM REPEAT SUPERFAMILY PROTEIN"/>
    <property type="match status" value="1"/>
</dbReference>
<dbReference type="Pfam" id="PF16206">
    <property type="entry name" value="Mon2_C"/>
    <property type="match status" value="1"/>
</dbReference>
<name>A0AAD5BQ82_AMBAR</name>
<dbReference type="Proteomes" id="UP001206925">
    <property type="component" value="Unassembled WGS sequence"/>
</dbReference>
<evidence type="ECO:0000259" key="2">
    <source>
        <dbReference type="Pfam" id="PF16206"/>
    </source>
</evidence>